<dbReference type="PROSITE" id="PS51194">
    <property type="entry name" value="HELICASE_CTER"/>
    <property type="match status" value="1"/>
</dbReference>
<dbReference type="GO" id="GO:0000785">
    <property type="term" value="C:chromatin"/>
    <property type="evidence" value="ECO:0007669"/>
    <property type="project" value="TreeGrafter"/>
</dbReference>
<evidence type="ECO:0000256" key="5">
    <source>
        <dbReference type="ARBA" id="ARBA00022741"/>
    </source>
</evidence>
<evidence type="ECO:0000256" key="11">
    <source>
        <dbReference type="SAM" id="MobiDB-lite"/>
    </source>
</evidence>
<feature type="compositionally biased region" description="Low complexity" evidence="11">
    <location>
        <begin position="1"/>
        <end position="16"/>
    </location>
</feature>
<dbReference type="Gene3D" id="3.40.50.10810">
    <property type="entry name" value="Tandem AAA-ATPase domain"/>
    <property type="match status" value="1"/>
</dbReference>
<dbReference type="SUPFAM" id="SSF52540">
    <property type="entry name" value="P-loop containing nucleoside triphosphate hydrolases"/>
    <property type="match status" value="2"/>
</dbReference>
<keyword evidence="3" id="KW-0479">Metal-binding</keyword>
<comment type="caution">
    <text evidence="14">The sequence shown here is derived from an EMBL/GenBank/DDBJ whole genome shotgun (WGS) entry which is preliminary data.</text>
</comment>
<dbReference type="SMART" id="SM00298">
    <property type="entry name" value="CHROMO"/>
    <property type="match status" value="2"/>
</dbReference>
<feature type="domain" description="Helicase C-terminal" evidence="13">
    <location>
        <begin position="1110"/>
        <end position="1261"/>
    </location>
</feature>
<keyword evidence="8" id="KW-0862">Zinc</keyword>
<feature type="compositionally biased region" description="Basic residues" evidence="11">
    <location>
        <begin position="357"/>
        <end position="366"/>
    </location>
</feature>
<dbReference type="GO" id="GO:0008270">
    <property type="term" value="F:zinc ion binding"/>
    <property type="evidence" value="ECO:0007669"/>
    <property type="project" value="UniProtKB-KW"/>
</dbReference>
<dbReference type="OrthoDB" id="5857104at2759"/>
<dbReference type="GO" id="GO:0003677">
    <property type="term" value="F:DNA binding"/>
    <property type="evidence" value="ECO:0007669"/>
    <property type="project" value="TreeGrafter"/>
</dbReference>
<dbReference type="CDD" id="cd18793">
    <property type="entry name" value="SF2_C_SNF"/>
    <property type="match status" value="1"/>
</dbReference>
<evidence type="ECO:0000256" key="8">
    <source>
        <dbReference type="ARBA" id="ARBA00022833"/>
    </source>
</evidence>
<dbReference type="InterPro" id="IPR049730">
    <property type="entry name" value="SNF2/RAD54-like_C"/>
</dbReference>
<protein>
    <recommendedName>
        <fullName evidence="16">P-loop containing nucleoside triphosphate hydrolase</fullName>
    </recommendedName>
</protein>
<evidence type="ECO:0000256" key="6">
    <source>
        <dbReference type="ARBA" id="ARBA00022771"/>
    </source>
</evidence>
<dbReference type="Proteomes" id="UP000237438">
    <property type="component" value="Unassembled WGS sequence"/>
</dbReference>
<feature type="region of interest" description="Disordered" evidence="11">
    <location>
        <begin position="1"/>
        <end position="34"/>
    </location>
</feature>
<reference evidence="14 15" key="1">
    <citation type="submission" date="2017-10" db="EMBL/GenBank/DDBJ databases">
        <title>Development of genomic resources for the powdery mildew, Erysiphe pulchra.</title>
        <authorList>
            <person name="Wadl P.A."/>
            <person name="Mack B.M."/>
            <person name="Moore G."/>
            <person name="Beltz S.B."/>
        </authorList>
    </citation>
    <scope>NUCLEOTIDE SEQUENCE [LARGE SCALE GENOMIC DNA]</scope>
    <source>
        <strain evidence="14">Cflorida</strain>
    </source>
</reference>
<dbReference type="Gene3D" id="2.40.50.40">
    <property type="match status" value="1"/>
</dbReference>
<feature type="compositionally biased region" description="Low complexity" evidence="11">
    <location>
        <begin position="200"/>
        <end position="215"/>
    </location>
</feature>
<dbReference type="EMBL" id="PEDP01001248">
    <property type="protein sequence ID" value="POS83971.1"/>
    <property type="molecule type" value="Genomic_DNA"/>
</dbReference>
<evidence type="ECO:0000259" key="12">
    <source>
        <dbReference type="PROSITE" id="PS51192"/>
    </source>
</evidence>
<dbReference type="InterPro" id="IPR016197">
    <property type="entry name" value="Chromo-like_dom_sf"/>
</dbReference>
<dbReference type="GO" id="GO:0140658">
    <property type="term" value="F:ATP-dependent chromatin remodeler activity"/>
    <property type="evidence" value="ECO:0007669"/>
    <property type="project" value="TreeGrafter"/>
</dbReference>
<dbReference type="InterPro" id="IPR027417">
    <property type="entry name" value="P-loop_NTPase"/>
</dbReference>
<dbReference type="GO" id="GO:0042393">
    <property type="term" value="F:histone binding"/>
    <property type="evidence" value="ECO:0007669"/>
    <property type="project" value="TreeGrafter"/>
</dbReference>
<sequence length="1646" mass="189351">MTNRSSSKRSTSNNNTPINVKDRTITSDPRVSRISKSVGKNDRTVFSDYGIAGTPKSRANIAVIVPTPVRKWEYLPIGTSTMVNAVLGTHHGSQRETLYKIEYEDGIEDEVSFDKLLSLKNGQKKLDFFNQQKSLLKRKNQNTSFTNFTPLSSSRKRLRRSTRLDSSLNSPVFDLGSEEESDKFSITETRNQQQKESHYSPYSLRSKKSSNSSSRIDSYLSSIKRKYEKSDSGEDVLPRKRTKFFSSARDLHSPSYIFHKKRAESATLIKKTSSTLMRSDSESDELGRLDQKYERNGSFIKLRQKKHRKLFSKQDVQNKRNERSASRSFEIEDSDISDRSNSSDSLESLLSPERPSRRSVRKRSNKNMKECNEDEEIYAEEHSSDSRKIITNTKEVFEPIDKKSLFRNFHRKICDVCNGNEKSLKKGLSPFIYCQGCSTSIHKNCLGSRSRREHLVTKIGHENFVLQCRRCVGTAITKDKTAPHLDVCIVCREAGPSCRPFSTKMNARQEEKLRLQNEGIDPITETPCELVNNEKNILFRCIGCQRAFHFEHLPPLTKQSESPDDKEKLRQLRLNEYSLNWRCEDCLNAPAKVHRLVCWRPLNQEQYENGMTTDEICEDEKEYLIKWSDKSYFDCTWMPGNWVWGAVQAFNRKAFLRKDEGINLLPKWSFEEAVPEEFLQIEIVLDARYEKNFISKSENLDKLAINKIVEVFVKFRGLPYDEVVWVKPPLIEDTERYQSFVMAYNEYVDGKYFRQSPSSAMEHRLEVFRKLNFAKSIEMKEQPSQLTGGKMMEYQMEGLNWLLYNFHRKKNVILADEMGLGKTIQIIALIVAIVKNNPKCWPFLVVTPNSTCPNWRREIQKWAPKLRIVSYYGTKSALELAYNYELYPKNSSDLRAHVVITSYETPISDNSKNFFTRIKWAGLIVDEGQCLKNDRTLLHGALKALKIPFQVLLTGTPLQNNKRELFNLLQFLDTSINAIKLDKEYEVLTNKNLPQLHDLIRPFFLRRTKLQVLKFLPPIAQMIVPVTMSIVQKKLYKSILAKNPDLIKSVFGQNKTNLRPYERGNLNNILMQLRKCLCHPFLYSSAIEDRSFDDQILYRNLVDASSKFQLLELMLPKLYERGHRILIFSQFLRNLDLIEDFLTGLGLQFQRLDGNVNSMEKQKRIDAFNAPNSPLFAFLLSTRAGGVGINLATADTVLIMDPDFNPHQDVQALSRAHRIGQEKKVLVFQLMTKGSAEEKIIQIGRKKLALDKALIGKMDMKNDPGYDLESILRFGAEALFNNDDKDDIHYDSASVDKLLDRSLIETEDNDQENTSGTQFSFARIWANDKDSITEYDDGTKSPELVPQFTTWDKILEQREADAALEAAAKNSQVLGRGKRLRQKTNYGAVNLEFDKDLLSSPPKDGESGEQDDGANDLNFTEPVDDEDEYSNSYESDQSNKSFIKKSRSELAIDRVEPTANNKNSRNAVPLLKNTEKQDRSSQPLHKNLPKNVRTKTSYPSDSRFLQAPQISEFYNPHFIPNTIINNHGPQHNGLTQMTYLPLAQKIDGAHQPSDIAYNNFLPFSTAISAPQSTLNENDCRRCGLAHLQIAKVCPCQASYIQIRLMLDEIARGKQVNHSPFIERFLRVQLFEKIQRRKNFKITNGHA</sequence>
<dbReference type="PANTHER" id="PTHR45623">
    <property type="entry name" value="CHROMODOMAIN-HELICASE-DNA-BINDING PROTEIN 3-RELATED-RELATED"/>
    <property type="match status" value="1"/>
</dbReference>
<dbReference type="Pfam" id="PF00271">
    <property type="entry name" value="Helicase_C"/>
    <property type="match status" value="1"/>
</dbReference>
<dbReference type="InterPro" id="IPR001650">
    <property type="entry name" value="Helicase_C-like"/>
</dbReference>
<dbReference type="InterPro" id="IPR014001">
    <property type="entry name" value="Helicase_ATP-bd"/>
</dbReference>
<feature type="region of interest" description="Disordered" evidence="11">
    <location>
        <begin position="169"/>
        <end position="215"/>
    </location>
</feature>
<evidence type="ECO:0000256" key="9">
    <source>
        <dbReference type="ARBA" id="ARBA00022840"/>
    </source>
</evidence>
<dbReference type="InterPro" id="IPR041684">
    <property type="entry name" value="Znf-PHD-like"/>
</dbReference>
<comment type="subcellular location">
    <subcellularLocation>
        <location evidence="1">Nucleus</location>
    </subcellularLocation>
</comment>
<feature type="compositionally biased region" description="Low complexity" evidence="11">
    <location>
        <begin position="339"/>
        <end position="353"/>
    </location>
</feature>
<dbReference type="Pfam" id="PF15446">
    <property type="entry name" value="zf-PHD-like"/>
    <property type="match status" value="1"/>
</dbReference>
<keyword evidence="5" id="KW-0547">Nucleotide-binding</keyword>
<evidence type="ECO:0000256" key="2">
    <source>
        <dbReference type="ARBA" id="ARBA00011353"/>
    </source>
</evidence>
<feature type="compositionally biased region" description="Basic and acidic residues" evidence="11">
    <location>
        <begin position="1446"/>
        <end position="1456"/>
    </location>
</feature>
<dbReference type="InterPro" id="IPR001965">
    <property type="entry name" value="Znf_PHD"/>
</dbReference>
<evidence type="ECO:0008006" key="16">
    <source>
        <dbReference type="Google" id="ProtNLM"/>
    </source>
</evidence>
<evidence type="ECO:0000256" key="10">
    <source>
        <dbReference type="ARBA" id="ARBA00023242"/>
    </source>
</evidence>
<evidence type="ECO:0000256" key="4">
    <source>
        <dbReference type="ARBA" id="ARBA00022737"/>
    </source>
</evidence>
<dbReference type="GO" id="GO:0005634">
    <property type="term" value="C:nucleus"/>
    <property type="evidence" value="ECO:0007669"/>
    <property type="project" value="UniProtKB-SubCell"/>
</dbReference>
<name>A0A2S4PPK8_9PEZI</name>
<feature type="region of interest" description="Disordered" evidence="11">
    <location>
        <begin position="1393"/>
        <end position="1501"/>
    </location>
</feature>
<feature type="domain" description="Helicase ATP-binding" evidence="12">
    <location>
        <begin position="803"/>
        <end position="975"/>
    </location>
</feature>
<keyword evidence="7" id="KW-0378">Hydrolase</keyword>
<evidence type="ECO:0000313" key="15">
    <source>
        <dbReference type="Proteomes" id="UP000237438"/>
    </source>
</evidence>
<dbReference type="InterPro" id="IPR038718">
    <property type="entry name" value="SNF2-like_sf"/>
</dbReference>
<gene>
    <name evidence="14" type="ORF">EPUL_003616</name>
</gene>
<evidence type="ECO:0000256" key="1">
    <source>
        <dbReference type="ARBA" id="ARBA00004123"/>
    </source>
</evidence>
<dbReference type="InterPro" id="IPR000953">
    <property type="entry name" value="Chromo/chromo_shadow_dom"/>
</dbReference>
<dbReference type="GO" id="GO:0003682">
    <property type="term" value="F:chromatin binding"/>
    <property type="evidence" value="ECO:0007669"/>
    <property type="project" value="TreeGrafter"/>
</dbReference>
<keyword evidence="10" id="KW-0539">Nucleus</keyword>
<dbReference type="Pfam" id="PF23614">
    <property type="entry name" value="DUF7141"/>
    <property type="match status" value="1"/>
</dbReference>
<accession>A0A2S4PPK8</accession>
<feature type="region of interest" description="Disordered" evidence="11">
    <location>
        <begin position="310"/>
        <end position="385"/>
    </location>
</feature>
<evidence type="ECO:0000256" key="3">
    <source>
        <dbReference type="ARBA" id="ARBA00022723"/>
    </source>
</evidence>
<dbReference type="SUPFAM" id="SSF54160">
    <property type="entry name" value="Chromo domain-like"/>
    <property type="match status" value="2"/>
</dbReference>
<proteinExistence type="predicted"/>
<keyword evidence="6" id="KW-0863">Zinc-finger</keyword>
<dbReference type="InterPro" id="IPR000330">
    <property type="entry name" value="SNF2_N"/>
</dbReference>
<dbReference type="InterPro" id="IPR056616">
    <property type="entry name" value="Chromo_MIT1"/>
</dbReference>
<keyword evidence="9" id="KW-0067">ATP-binding</keyword>
<dbReference type="Gene3D" id="3.40.50.300">
    <property type="entry name" value="P-loop containing nucleotide triphosphate hydrolases"/>
    <property type="match status" value="1"/>
</dbReference>
<dbReference type="SMART" id="SM00490">
    <property type="entry name" value="HELICc"/>
    <property type="match status" value="1"/>
</dbReference>
<comment type="subunit">
    <text evidence="2">Component of the NuA4 histone acetyltransferase complex.</text>
</comment>
<dbReference type="CDD" id="cd17919">
    <property type="entry name" value="DEXHc_Snf"/>
    <property type="match status" value="1"/>
</dbReference>
<dbReference type="SMART" id="SM00487">
    <property type="entry name" value="DEXDc"/>
    <property type="match status" value="1"/>
</dbReference>
<keyword evidence="4" id="KW-0677">Repeat</keyword>
<dbReference type="SMART" id="SM00249">
    <property type="entry name" value="PHD"/>
    <property type="match status" value="2"/>
</dbReference>
<evidence type="ECO:0000313" key="14">
    <source>
        <dbReference type="EMBL" id="POS83971.1"/>
    </source>
</evidence>
<dbReference type="PANTHER" id="PTHR45623:SF17">
    <property type="entry name" value="CHROMODOMAIN-HELICASE-DNA-BINDING PROTEIN 3-RELATED"/>
    <property type="match status" value="1"/>
</dbReference>
<feature type="compositionally biased region" description="Polar residues" evidence="11">
    <location>
        <begin position="1430"/>
        <end position="1441"/>
    </location>
</feature>
<evidence type="ECO:0000256" key="7">
    <source>
        <dbReference type="ARBA" id="ARBA00022801"/>
    </source>
</evidence>
<evidence type="ECO:0000259" key="13">
    <source>
        <dbReference type="PROSITE" id="PS51194"/>
    </source>
</evidence>
<dbReference type="STRING" id="225359.A0A2S4PPK8"/>
<dbReference type="GO" id="GO:0016887">
    <property type="term" value="F:ATP hydrolysis activity"/>
    <property type="evidence" value="ECO:0007669"/>
    <property type="project" value="TreeGrafter"/>
</dbReference>
<feature type="compositionally biased region" description="Basic and acidic residues" evidence="11">
    <location>
        <begin position="316"/>
        <end position="325"/>
    </location>
</feature>
<organism evidence="14 15">
    <name type="scientific">Erysiphe pulchra</name>
    <dbReference type="NCBI Taxonomy" id="225359"/>
    <lineage>
        <taxon>Eukaryota</taxon>
        <taxon>Fungi</taxon>
        <taxon>Dikarya</taxon>
        <taxon>Ascomycota</taxon>
        <taxon>Pezizomycotina</taxon>
        <taxon>Leotiomycetes</taxon>
        <taxon>Erysiphales</taxon>
        <taxon>Erysiphaceae</taxon>
        <taxon>Erysiphe</taxon>
    </lineage>
</organism>
<dbReference type="InterPro" id="IPR055565">
    <property type="entry name" value="DUF7141"/>
</dbReference>
<dbReference type="GO" id="GO:0005524">
    <property type="term" value="F:ATP binding"/>
    <property type="evidence" value="ECO:0007669"/>
    <property type="project" value="UniProtKB-KW"/>
</dbReference>
<keyword evidence="15" id="KW-1185">Reference proteome</keyword>
<dbReference type="Pfam" id="PF23615">
    <property type="entry name" value="Chromo_MIT1"/>
    <property type="match status" value="1"/>
</dbReference>
<dbReference type="Pfam" id="PF00176">
    <property type="entry name" value="SNF2-rel_dom"/>
    <property type="match status" value="1"/>
</dbReference>
<dbReference type="PROSITE" id="PS51192">
    <property type="entry name" value="HELICASE_ATP_BIND_1"/>
    <property type="match status" value="1"/>
</dbReference>